<dbReference type="Proteomes" id="UP000774326">
    <property type="component" value="Unassembled WGS sequence"/>
</dbReference>
<dbReference type="AlphaFoldDB" id="A0A9P8Q2R0"/>
<keyword evidence="3" id="KW-1185">Reference proteome</keyword>
<reference evidence="2" key="1">
    <citation type="journal article" date="2021" name="Open Biol.">
        <title>Shared evolutionary footprints suggest mitochondrial oxidative damage underlies multiple complex I losses in fungi.</title>
        <authorList>
            <person name="Schikora-Tamarit M.A."/>
            <person name="Marcet-Houben M."/>
            <person name="Nosek J."/>
            <person name="Gabaldon T."/>
        </authorList>
    </citation>
    <scope>NUCLEOTIDE SEQUENCE</scope>
    <source>
        <strain evidence="2">CBS2887</strain>
    </source>
</reference>
<organism evidence="2 3">
    <name type="scientific">Wickerhamomyces pijperi</name>
    <name type="common">Yeast</name>
    <name type="synonym">Pichia pijperi</name>
    <dbReference type="NCBI Taxonomy" id="599730"/>
    <lineage>
        <taxon>Eukaryota</taxon>
        <taxon>Fungi</taxon>
        <taxon>Dikarya</taxon>
        <taxon>Ascomycota</taxon>
        <taxon>Saccharomycotina</taxon>
        <taxon>Saccharomycetes</taxon>
        <taxon>Phaffomycetales</taxon>
        <taxon>Wickerhamomycetaceae</taxon>
        <taxon>Wickerhamomyces</taxon>
    </lineage>
</organism>
<feature type="region of interest" description="Disordered" evidence="1">
    <location>
        <begin position="140"/>
        <end position="161"/>
    </location>
</feature>
<protein>
    <submittedName>
        <fullName evidence="2">Uncharacterized protein</fullName>
    </submittedName>
</protein>
<dbReference type="EMBL" id="JAEUBG010003985">
    <property type="protein sequence ID" value="KAH3682065.1"/>
    <property type="molecule type" value="Genomic_DNA"/>
</dbReference>
<comment type="caution">
    <text evidence="2">The sequence shown here is derived from an EMBL/GenBank/DDBJ whole genome shotgun (WGS) entry which is preliminary data.</text>
</comment>
<gene>
    <name evidence="2" type="ORF">WICPIJ_006966</name>
</gene>
<evidence type="ECO:0000256" key="1">
    <source>
        <dbReference type="SAM" id="MobiDB-lite"/>
    </source>
</evidence>
<proteinExistence type="predicted"/>
<reference evidence="2" key="2">
    <citation type="submission" date="2021-01" db="EMBL/GenBank/DDBJ databases">
        <authorList>
            <person name="Schikora-Tamarit M.A."/>
        </authorList>
    </citation>
    <scope>NUCLEOTIDE SEQUENCE</scope>
    <source>
        <strain evidence="2">CBS2887</strain>
    </source>
</reference>
<evidence type="ECO:0000313" key="2">
    <source>
        <dbReference type="EMBL" id="KAH3682065.1"/>
    </source>
</evidence>
<evidence type="ECO:0000313" key="3">
    <source>
        <dbReference type="Proteomes" id="UP000774326"/>
    </source>
</evidence>
<sequence>MIRWSSSSLIIDAMSMTGCVEMKFAPLLKDSYLPSCVKLSKDNSSSSKLMCKLDNSLAVKPALSIHWSFLSAYMLFLLNQALDLICSKLYLFSMSVFRMFLSKDKGRMEILFQEEETTLPPFLMKFSKYGSFSVGSSHGVSPVNSTNSTTPADQISAGPGL</sequence>
<accession>A0A9P8Q2R0</accession>
<name>A0A9P8Q2R0_WICPI</name>